<evidence type="ECO:0000256" key="2">
    <source>
        <dbReference type="ARBA" id="ARBA00022679"/>
    </source>
</evidence>
<name>A0ABV7CXI1_9BACI</name>
<dbReference type="HAMAP" id="MF_00838">
    <property type="entry name" value="DacB"/>
    <property type="match status" value="1"/>
</dbReference>
<dbReference type="GO" id="GO:0106408">
    <property type="term" value="F:diadenylate cyclase activity"/>
    <property type="evidence" value="ECO:0007669"/>
    <property type="project" value="UniProtKB-EC"/>
</dbReference>
<dbReference type="InterPro" id="IPR036888">
    <property type="entry name" value="DNA_integrity_DisA_N_sf"/>
</dbReference>
<keyword evidence="5 6" id="KW-0067">ATP-binding</keyword>
<evidence type="ECO:0000256" key="6">
    <source>
        <dbReference type="HAMAP-Rule" id="MF_00838"/>
    </source>
</evidence>
<dbReference type="PROSITE" id="PS51794">
    <property type="entry name" value="DAC"/>
    <property type="match status" value="1"/>
</dbReference>
<evidence type="ECO:0000256" key="3">
    <source>
        <dbReference type="ARBA" id="ARBA00022695"/>
    </source>
</evidence>
<evidence type="ECO:0000256" key="1">
    <source>
        <dbReference type="ARBA" id="ARBA00000877"/>
    </source>
</evidence>
<evidence type="ECO:0000256" key="4">
    <source>
        <dbReference type="ARBA" id="ARBA00022741"/>
    </source>
</evidence>
<dbReference type="EC" id="2.7.7.85" evidence="6"/>
<dbReference type="InterPro" id="IPR003390">
    <property type="entry name" value="DNA_integrity_scan_DisA_N"/>
</dbReference>
<evidence type="ECO:0000313" key="9">
    <source>
        <dbReference type="Proteomes" id="UP001595279"/>
    </source>
</evidence>
<dbReference type="Pfam" id="PF10372">
    <property type="entry name" value="CdaS_N"/>
    <property type="match status" value="1"/>
</dbReference>
<comment type="function">
    <text evidence="6">Catalyzes the condensation of 2 ATP molecules into cyclic di-AMP (c-di-AMP), a second messenger used to regulate differing processes in different bacteria.</text>
</comment>
<dbReference type="PANTHER" id="PTHR34185:SF2">
    <property type="entry name" value="CYCLIC DI-AMP SYNTHASE CDAS"/>
    <property type="match status" value="1"/>
</dbReference>
<gene>
    <name evidence="8" type="primary">cdaS</name>
    <name evidence="6" type="synonym">dacB</name>
    <name evidence="8" type="ORF">ACFOGI_12540</name>
</gene>
<dbReference type="NCBIfam" id="NF038328">
    <property type="entry name" value="c-di-AMP_CdaS"/>
    <property type="match status" value="1"/>
</dbReference>
<comment type="subunit">
    <text evidence="6">Probably oligomerizes.</text>
</comment>
<dbReference type="Pfam" id="PF02457">
    <property type="entry name" value="DAC"/>
    <property type="match status" value="1"/>
</dbReference>
<keyword evidence="3 6" id="KW-0548">Nucleotidyltransferase</keyword>
<evidence type="ECO:0000259" key="7">
    <source>
        <dbReference type="PROSITE" id="PS51794"/>
    </source>
</evidence>
<dbReference type="Proteomes" id="UP001595279">
    <property type="component" value="Unassembled WGS sequence"/>
</dbReference>
<dbReference type="Gene3D" id="1.10.287.770">
    <property type="entry name" value="YojJ-like"/>
    <property type="match status" value="1"/>
</dbReference>
<dbReference type="RefSeq" id="WP_390273069.1">
    <property type="nucleotide sequence ID" value="NZ_JBHRSA010000046.1"/>
</dbReference>
<keyword evidence="6" id="KW-1133">Transmembrane helix</keyword>
<dbReference type="EMBL" id="JBHRSA010000046">
    <property type="protein sequence ID" value="MFC3041067.1"/>
    <property type="molecule type" value="Genomic_DNA"/>
</dbReference>
<dbReference type="InterPro" id="IPR053472">
    <property type="entry name" value="DAC_CdaS-like"/>
</dbReference>
<keyword evidence="4 6" id="KW-0547">Nucleotide-binding</keyword>
<proteinExistence type="inferred from homology"/>
<protein>
    <recommendedName>
        <fullName evidence="6">Diadenylate cyclase</fullName>
        <shortName evidence="6">DAC</shortName>
        <ecNumber evidence="6">2.7.7.85</ecNumber>
    </recommendedName>
    <alternativeName>
        <fullName evidence="6">Cyclic-di-AMP synthase</fullName>
        <shortName evidence="6">c-di-AMP synthase</shortName>
    </alternativeName>
</protein>
<comment type="caution">
    <text evidence="8">The sequence shown here is derived from an EMBL/GenBank/DDBJ whole genome shotgun (WGS) entry which is preliminary data.</text>
</comment>
<dbReference type="SUPFAM" id="SSF143597">
    <property type="entry name" value="YojJ-like"/>
    <property type="match status" value="1"/>
</dbReference>
<comment type="catalytic activity">
    <reaction evidence="1 6">
        <text>2 ATP = 3',3'-c-di-AMP + 2 diphosphate</text>
        <dbReference type="Rhea" id="RHEA:35655"/>
        <dbReference type="ChEBI" id="CHEBI:30616"/>
        <dbReference type="ChEBI" id="CHEBI:33019"/>
        <dbReference type="ChEBI" id="CHEBI:71500"/>
        <dbReference type="EC" id="2.7.7.85"/>
    </reaction>
</comment>
<evidence type="ECO:0000256" key="5">
    <source>
        <dbReference type="ARBA" id="ARBA00022840"/>
    </source>
</evidence>
<comment type="similarity">
    <text evidence="6">Belongs to the adenylate cyclase family. DacB/CdaS subfamily.</text>
</comment>
<dbReference type="Gene3D" id="3.40.1700.10">
    <property type="entry name" value="DNA integrity scanning protein, DisA, N-terminal domain"/>
    <property type="match status" value="1"/>
</dbReference>
<evidence type="ECO:0000313" key="8">
    <source>
        <dbReference type="EMBL" id="MFC3041067.1"/>
    </source>
</evidence>
<keyword evidence="2 6" id="KW-0808">Transferase</keyword>
<dbReference type="PANTHER" id="PTHR34185">
    <property type="entry name" value="DIADENYLATE CYCLASE"/>
    <property type="match status" value="1"/>
</dbReference>
<keyword evidence="9" id="KW-1185">Reference proteome</keyword>
<sequence>MASMEPGISSSRVGDHLRSELLRLSHDIHQLIQTLETSECSVLHELEHIHQSFHDIQTATASYYLRSYLAAFTNHFEVLSVAIQHLSERNHGALIAIQREDKLEEHLHAGIPLHAELSHPLLESIFYTGNPLHDGGVLIHQDTIVSAANVLPLSENMTIRGKVGTRHRAALGLSEQTDALVLTVSEETGRATFAFGGNLYPIRTSSGLV</sequence>
<keyword evidence="6" id="KW-0472">Membrane</keyword>
<dbReference type="InterPro" id="IPR019457">
    <property type="entry name" value="CdaS_N"/>
</dbReference>
<accession>A0ABV7CXI1</accession>
<reference evidence="9" key="1">
    <citation type="journal article" date="2019" name="Int. J. Syst. Evol. Microbiol.">
        <title>The Global Catalogue of Microorganisms (GCM) 10K type strain sequencing project: providing services to taxonomists for standard genome sequencing and annotation.</title>
        <authorList>
            <consortium name="The Broad Institute Genomics Platform"/>
            <consortium name="The Broad Institute Genome Sequencing Center for Infectious Disease"/>
            <person name="Wu L."/>
            <person name="Ma J."/>
        </authorList>
    </citation>
    <scope>NUCLEOTIDE SEQUENCE [LARGE SCALE GENOMIC DNA]</scope>
    <source>
        <strain evidence="9">KCTC 13128</strain>
    </source>
</reference>
<keyword evidence="6" id="KW-0812">Transmembrane</keyword>
<feature type="domain" description="DAC" evidence="7">
    <location>
        <begin position="62"/>
        <end position="205"/>
    </location>
</feature>
<keyword evidence="6" id="KW-1003">Cell membrane</keyword>
<organism evidence="8 9">
    <name type="scientific">Virgibacillus xinjiangensis</name>
    <dbReference type="NCBI Taxonomy" id="393090"/>
    <lineage>
        <taxon>Bacteria</taxon>
        <taxon>Bacillati</taxon>
        <taxon>Bacillota</taxon>
        <taxon>Bacilli</taxon>
        <taxon>Bacillales</taxon>
        <taxon>Bacillaceae</taxon>
        <taxon>Virgibacillus</taxon>
    </lineage>
</organism>
<dbReference type="InterPro" id="IPR050338">
    <property type="entry name" value="DisA"/>
</dbReference>
<dbReference type="InterPro" id="IPR034693">
    <property type="entry name" value="CdaS"/>
</dbReference>